<dbReference type="Proteomes" id="UP000030645">
    <property type="component" value="Unassembled WGS sequence"/>
</dbReference>
<feature type="region of interest" description="Disordered" evidence="1">
    <location>
        <begin position="24"/>
        <end position="45"/>
    </location>
</feature>
<dbReference type="EMBL" id="KE346335">
    <property type="protein sequence ID" value="EXC33241.1"/>
    <property type="molecule type" value="Genomic_DNA"/>
</dbReference>
<gene>
    <name evidence="2" type="ORF">L484_011218</name>
</gene>
<sequence>MSFKIIFAKVVPLVPSKLPRLKPNYKRDLNPERFPPAGSAIGGGDEEISPLLSQVERPKINIFTVSYPRRKPRTIVGPPDDSRRFCRLAAGGPVRLSSETSRPVAGARSEAAFVN</sequence>
<proteinExistence type="predicted"/>
<feature type="region of interest" description="Disordered" evidence="1">
    <location>
        <begin position="94"/>
        <end position="115"/>
    </location>
</feature>
<organism evidence="2 3">
    <name type="scientific">Morus notabilis</name>
    <dbReference type="NCBI Taxonomy" id="981085"/>
    <lineage>
        <taxon>Eukaryota</taxon>
        <taxon>Viridiplantae</taxon>
        <taxon>Streptophyta</taxon>
        <taxon>Embryophyta</taxon>
        <taxon>Tracheophyta</taxon>
        <taxon>Spermatophyta</taxon>
        <taxon>Magnoliopsida</taxon>
        <taxon>eudicotyledons</taxon>
        <taxon>Gunneridae</taxon>
        <taxon>Pentapetalae</taxon>
        <taxon>rosids</taxon>
        <taxon>fabids</taxon>
        <taxon>Rosales</taxon>
        <taxon>Moraceae</taxon>
        <taxon>Moreae</taxon>
        <taxon>Morus</taxon>
    </lineage>
</organism>
<dbReference type="AlphaFoldDB" id="W9SAK5"/>
<protein>
    <submittedName>
        <fullName evidence="2">Uncharacterized protein</fullName>
    </submittedName>
</protein>
<evidence type="ECO:0000256" key="1">
    <source>
        <dbReference type="SAM" id="MobiDB-lite"/>
    </source>
</evidence>
<evidence type="ECO:0000313" key="2">
    <source>
        <dbReference type="EMBL" id="EXC33241.1"/>
    </source>
</evidence>
<name>W9SAK5_9ROSA</name>
<keyword evidence="3" id="KW-1185">Reference proteome</keyword>
<evidence type="ECO:0000313" key="3">
    <source>
        <dbReference type="Proteomes" id="UP000030645"/>
    </source>
</evidence>
<reference evidence="3" key="1">
    <citation type="submission" date="2013-01" db="EMBL/GenBank/DDBJ databases">
        <title>Draft Genome Sequence of a Mulberry Tree, Morus notabilis C.K. Schneid.</title>
        <authorList>
            <person name="He N."/>
            <person name="Zhao S."/>
        </authorList>
    </citation>
    <scope>NUCLEOTIDE SEQUENCE</scope>
</reference>
<accession>W9SAK5</accession>